<dbReference type="Gene3D" id="2.40.50.140">
    <property type="entry name" value="Nucleic acid-binding proteins"/>
    <property type="match status" value="1"/>
</dbReference>
<keyword evidence="10 14" id="KW-0520">NAD</keyword>
<dbReference type="FunFam" id="1.10.150.20:FF:000007">
    <property type="entry name" value="DNA ligase"/>
    <property type="match status" value="1"/>
</dbReference>
<keyword evidence="9 14" id="KW-0460">Magnesium</keyword>
<evidence type="ECO:0000256" key="7">
    <source>
        <dbReference type="ARBA" id="ARBA00022763"/>
    </source>
</evidence>
<keyword evidence="7 14" id="KW-0227">DNA damage</keyword>
<feature type="domain" description="NAD-dependent DNA ligase N-terminal" evidence="15">
    <location>
        <begin position="6"/>
        <end position="478"/>
    </location>
</feature>
<comment type="similarity">
    <text evidence="13 14">Belongs to the NAD-dependent DNA ligase family. LigA subfamily.</text>
</comment>
<evidence type="ECO:0000313" key="16">
    <source>
        <dbReference type="EMBL" id="KKR34409.1"/>
    </source>
</evidence>
<feature type="binding site" evidence="14">
    <location>
        <position position="144"/>
    </location>
    <ligand>
        <name>NAD(+)</name>
        <dbReference type="ChEBI" id="CHEBI:57540"/>
    </ligand>
</feature>
<comment type="cofactor">
    <cofactor evidence="14">
        <name>Mg(2+)</name>
        <dbReference type="ChEBI" id="CHEBI:18420"/>
    </cofactor>
    <cofactor evidence="14">
        <name>Mn(2+)</name>
        <dbReference type="ChEBI" id="CHEBI:29035"/>
    </cofactor>
</comment>
<dbReference type="EMBL" id="LBXR01000016">
    <property type="protein sequence ID" value="KKR34409.1"/>
    <property type="molecule type" value="Genomic_DNA"/>
</dbReference>
<comment type="function">
    <text evidence="1 14">DNA ligase that catalyzes the formation of phosphodiester linkages between 5'-phosphoryl and 3'-hydroxyl groups in double-stranded DNA using NAD as a coenzyme and as the energy source for the reaction. It is essential for DNA replication and repair of damaged DNA.</text>
</comment>
<feature type="binding site" evidence="14">
    <location>
        <position position="462"/>
    </location>
    <ligand>
        <name>Zn(2+)</name>
        <dbReference type="ChEBI" id="CHEBI:29105"/>
    </ligand>
</feature>
<feature type="binding site" evidence="14">
    <location>
        <begin position="84"/>
        <end position="85"/>
    </location>
    <ligand>
        <name>NAD(+)</name>
        <dbReference type="ChEBI" id="CHEBI:57540"/>
    </ligand>
</feature>
<dbReference type="FunFam" id="3.30.470.30:FF:000001">
    <property type="entry name" value="DNA ligase"/>
    <property type="match status" value="1"/>
</dbReference>
<dbReference type="PIRSF" id="PIRSF001604">
    <property type="entry name" value="LigA"/>
    <property type="match status" value="1"/>
</dbReference>
<dbReference type="InterPro" id="IPR012340">
    <property type="entry name" value="NA-bd_OB-fold"/>
</dbReference>
<feature type="binding site" evidence="14">
    <location>
        <position position="418"/>
    </location>
    <ligand>
        <name>Zn(2+)</name>
        <dbReference type="ChEBI" id="CHEBI:29105"/>
    </ligand>
</feature>
<dbReference type="Proteomes" id="UP000034855">
    <property type="component" value="Unassembled WGS sequence"/>
</dbReference>
<dbReference type="NCBIfam" id="TIGR00575">
    <property type="entry name" value="dnlj"/>
    <property type="match status" value="1"/>
</dbReference>
<keyword evidence="6 14" id="KW-0479">Metal-binding</keyword>
<name>A0A0G0Q203_9BACT</name>
<accession>A0A0G0Q203</accession>
<reference evidence="16 17" key="1">
    <citation type="journal article" date="2015" name="Nature">
        <title>rRNA introns, odd ribosomes, and small enigmatic genomes across a large radiation of phyla.</title>
        <authorList>
            <person name="Brown C.T."/>
            <person name="Hug L.A."/>
            <person name="Thomas B.C."/>
            <person name="Sharon I."/>
            <person name="Castelle C.J."/>
            <person name="Singh A."/>
            <person name="Wilkins M.J."/>
            <person name="Williams K.H."/>
            <person name="Banfield J.F."/>
        </authorList>
    </citation>
    <scope>NUCLEOTIDE SEQUENCE [LARGE SCALE GENOMIC DNA]</scope>
</reference>
<keyword evidence="14" id="KW-0464">Manganese</keyword>
<feature type="active site" description="N6-AMP-lysine intermediate" evidence="14">
    <location>
        <position position="123"/>
    </location>
</feature>
<dbReference type="PANTHER" id="PTHR23389">
    <property type="entry name" value="CHROMOSOME TRANSMISSION FIDELITY FACTOR 18"/>
    <property type="match status" value="1"/>
</dbReference>
<dbReference type="Gene3D" id="1.10.287.610">
    <property type="entry name" value="Helix hairpin bin"/>
    <property type="match status" value="1"/>
</dbReference>
<proteinExistence type="inferred from homology"/>
<dbReference type="InterPro" id="IPR013840">
    <property type="entry name" value="DNAligase_N"/>
</dbReference>
<comment type="catalytic activity">
    <reaction evidence="12 14">
        <text>NAD(+) + (deoxyribonucleotide)n-3'-hydroxyl + 5'-phospho-(deoxyribonucleotide)m = (deoxyribonucleotide)n+m + AMP + beta-nicotinamide D-nucleotide.</text>
        <dbReference type="EC" id="6.5.1.2"/>
    </reaction>
</comment>
<dbReference type="PROSITE" id="PS01056">
    <property type="entry name" value="DNA_LIGASE_N2"/>
    <property type="match status" value="1"/>
</dbReference>
<dbReference type="STRING" id="1619037.UT67_C0016G0016"/>
<dbReference type="GO" id="GO:0006281">
    <property type="term" value="P:DNA repair"/>
    <property type="evidence" value="ECO:0007669"/>
    <property type="project" value="UniProtKB-KW"/>
</dbReference>
<feature type="binding site" evidence="14">
    <location>
        <position position="121"/>
    </location>
    <ligand>
        <name>NAD(+)</name>
        <dbReference type="ChEBI" id="CHEBI:57540"/>
    </ligand>
</feature>
<organism evidence="16 17">
    <name type="scientific">Candidatus Magasanikbacteria bacterium GW2011_GWA2_40_10</name>
    <dbReference type="NCBI Taxonomy" id="1619037"/>
    <lineage>
        <taxon>Bacteria</taxon>
        <taxon>Candidatus Magasanikiibacteriota</taxon>
    </lineage>
</organism>
<evidence type="ECO:0000256" key="8">
    <source>
        <dbReference type="ARBA" id="ARBA00022833"/>
    </source>
</evidence>
<feature type="binding site" evidence="14">
    <location>
        <position position="457"/>
    </location>
    <ligand>
        <name>Zn(2+)</name>
        <dbReference type="ChEBI" id="CHEBI:29105"/>
    </ligand>
</feature>
<dbReference type="CDD" id="cd00114">
    <property type="entry name" value="LIGANc"/>
    <property type="match status" value="1"/>
</dbReference>
<dbReference type="Gene3D" id="6.20.10.30">
    <property type="match status" value="1"/>
</dbReference>
<dbReference type="EC" id="6.5.1.2" evidence="2 14"/>
<dbReference type="SMART" id="SM00532">
    <property type="entry name" value="LIGANc"/>
    <property type="match status" value="1"/>
</dbReference>
<dbReference type="InterPro" id="IPR001679">
    <property type="entry name" value="DNA_ligase"/>
</dbReference>
<dbReference type="SUPFAM" id="SSF47781">
    <property type="entry name" value="RuvA domain 2-like"/>
    <property type="match status" value="1"/>
</dbReference>
<evidence type="ECO:0000259" key="15">
    <source>
        <dbReference type="SMART" id="SM00532"/>
    </source>
</evidence>
<keyword evidence="4 14" id="KW-0436">Ligase</keyword>
<dbReference type="InterPro" id="IPR033136">
    <property type="entry name" value="DNA_ligase_CS"/>
</dbReference>
<evidence type="ECO:0000256" key="13">
    <source>
        <dbReference type="ARBA" id="ARBA00060881"/>
    </source>
</evidence>
<dbReference type="InterPro" id="IPR013839">
    <property type="entry name" value="DNAligase_adenylation"/>
</dbReference>
<evidence type="ECO:0000256" key="3">
    <source>
        <dbReference type="ARBA" id="ARBA00013308"/>
    </source>
</evidence>
<comment type="caution">
    <text evidence="16">The sequence shown here is derived from an EMBL/GenBank/DDBJ whole genome shotgun (WGS) entry which is preliminary data.</text>
</comment>
<evidence type="ECO:0000256" key="9">
    <source>
        <dbReference type="ARBA" id="ARBA00022842"/>
    </source>
</evidence>
<dbReference type="FunFam" id="2.40.50.140:FF:000012">
    <property type="entry name" value="DNA ligase"/>
    <property type="match status" value="1"/>
</dbReference>
<dbReference type="PANTHER" id="PTHR23389:SF9">
    <property type="entry name" value="DNA LIGASE"/>
    <property type="match status" value="1"/>
</dbReference>
<dbReference type="SUPFAM" id="SSF50249">
    <property type="entry name" value="Nucleic acid-binding proteins"/>
    <property type="match status" value="1"/>
</dbReference>
<feature type="binding site" evidence="14">
    <location>
        <position position="415"/>
    </location>
    <ligand>
        <name>Zn(2+)</name>
        <dbReference type="ChEBI" id="CHEBI:29105"/>
    </ligand>
</feature>
<dbReference type="GO" id="GO:0006260">
    <property type="term" value="P:DNA replication"/>
    <property type="evidence" value="ECO:0007669"/>
    <property type="project" value="UniProtKB-KW"/>
</dbReference>
<dbReference type="GO" id="GO:0003911">
    <property type="term" value="F:DNA ligase (NAD+) activity"/>
    <property type="evidence" value="ECO:0007669"/>
    <property type="project" value="UniProtKB-UniRule"/>
</dbReference>
<keyword evidence="11 14" id="KW-0234">DNA repair</keyword>
<dbReference type="GO" id="GO:0046872">
    <property type="term" value="F:metal ion binding"/>
    <property type="evidence" value="ECO:0007669"/>
    <property type="project" value="UniProtKB-KW"/>
</dbReference>
<evidence type="ECO:0000256" key="10">
    <source>
        <dbReference type="ARBA" id="ARBA00023027"/>
    </source>
</evidence>
<dbReference type="GO" id="GO:0005829">
    <property type="term" value="C:cytosol"/>
    <property type="evidence" value="ECO:0007669"/>
    <property type="project" value="TreeGrafter"/>
</dbReference>
<dbReference type="HAMAP" id="MF_01588">
    <property type="entry name" value="DNA_ligase_A"/>
    <property type="match status" value="1"/>
</dbReference>
<dbReference type="AlphaFoldDB" id="A0A0G0Q203"/>
<evidence type="ECO:0000256" key="12">
    <source>
        <dbReference type="ARBA" id="ARBA00034005"/>
    </source>
</evidence>
<feature type="binding site" evidence="14">
    <location>
        <position position="321"/>
    </location>
    <ligand>
        <name>NAD(+)</name>
        <dbReference type="ChEBI" id="CHEBI:57540"/>
    </ligand>
</feature>
<evidence type="ECO:0000256" key="6">
    <source>
        <dbReference type="ARBA" id="ARBA00022723"/>
    </source>
</evidence>
<evidence type="ECO:0000256" key="2">
    <source>
        <dbReference type="ARBA" id="ARBA00012722"/>
    </source>
</evidence>
<dbReference type="InterPro" id="IPR010994">
    <property type="entry name" value="RuvA_2-like"/>
</dbReference>
<feature type="binding site" evidence="14">
    <location>
        <begin position="35"/>
        <end position="39"/>
    </location>
    <ligand>
        <name>NAD(+)</name>
        <dbReference type="ChEBI" id="CHEBI:57540"/>
    </ligand>
</feature>
<gene>
    <name evidence="14" type="primary">ligA</name>
    <name evidence="16" type="ORF">UT67_C0016G0016</name>
</gene>
<dbReference type="Gene3D" id="3.30.470.30">
    <property type="entry name" value="DNA ligase/mRNA capping enzyme"/>
    <property type="match status" value="1"/>
</dbReference>
<evidence type="ECO:0000256" key="11">
    <source>
        <dbReference type="ARBA" id="ARBA00023204"/>
    </source>
</evidence>
<dbReference type="PATRIC" id="fig|1619037.3.peg.338"/>
<dbReference type="Gene3D" id="1.10.150.20">
    <property type="entry name" value="5' to 3' exonuclease, C-terminal subdomain"/>
    <property type="match status" value="1"/>
</dbReference>
<dbReference type="Pfam" id="PF01653">
    <property type="entry name" value="DNA_ligase_aden"/>
    <property type="match status" value="1"/>
</dbReference>
<sequence length="561" mass="63446">MFTSKESQFRVEKLRAQVDDLRYRYHVLNDPQVTDAMYDGLMDELRKIEKEHPELVTPNSPTQRVAGKPSEKFEKVTHTVPQWSFNDAFNEEDMVDWEERIMKVLEKESGSRPKDLDYVCELKIDGLHMVLTYENGNLKIAATRGDGKVGENVTTNIKTILSVPLQVKSLKSKVQSHLVVEGEVWMDKEMLKKINVIRAKQGEDLFANPRNAAAGTIRQLDPAIVAERKLVLTSYDISSDNAPETQEQELQMLKDLGFKTDTHWKVCKNLKEIFEFHKHWQKNKTSQDFWIDGVVIKVNQKKYQNALGFTGKAPRWAIAYKFPAEQGATKVKEVIWGVGRTGAITPVAVMDPVKLAGTTVTHATLHNWDEIERLGVKVGDTVVVEKAGDIIPKIIRVLDKMRTGEEKTIREPKNCPICKSPVERKQTLDSRLQTIDDERGSKVQSPKSKVQTVALFCTNKNCYAQQLRRIIHFAGKSAFDIKGLGKKIVEHLVKEGLIENAADIFRLTKGDLDPLERFAEKSATNLVDAISAAKKVTFARFINALGIPRVGEETAIKLFNL</sequence>
<feature type="binding site" evidence="14">
    <location>
        <position position="297"/>
    </location>
    <ligand>
        <name>NAD(+)</name>
        <dbReference type="ChEBI" id="CHEBI:57540"/>
    </ligand>
</feature>
<dbReference type="Pfam" id="PF03120">
    <property type="entry name" value="OB_DNA_ligase"/>
    <property type="match status" value="1"/>
</dbReference>
<keyword evidence="8 14" id="KW-0862">Zinc</keyword>
<evidence type="ECO:0000256" key="14">
    <source>
        <dbReference type="HAMAP-Rule" id="MF_01588"/>
    </source>
</evidence>
<protein>
    <recommendedName>
        <fullName evidence="3 14">DNA ligase</fullName>
        <ecNumber evidence="2 14">6.5.1.2</ecNumber>
    </recommendedName>
    <alternativeName>
        <fullName evidence="14">Polydeoxyribonucleotide synthase [NAD(+)]</fullName>
    </alternativeName>
</protein>
<dbReference type="SUPFAM" id="SSF56091">
    <property type="entry name" value="DNA ligase/mRNA capping enzyme, catalytic domain"/>
    <property type="match status" value="1"/>
</dbReference>
<dbReference type="NCBIfam" id="NF005932">
    <property type="entry name" value="PRK07956.1"/>
    <property type="match status" value="1"/>
</dbReference>
<evidence type="ECO:0000256" key="4">
    <source>
        <dbReference type="ARBA" id="ARBA00022598"/>
    </source>
</evidence>
<evidence type="ECO:0000256" key="5">
    <source>
        <dbReference type="ARBA" id="ARBA00022705"/>
    </source>
</evidence>
<dbReference type="InterPro" id="IPR004150">
    <property type="entry name" value="NAD_DNA_ligase_OB"/>
</dbReference>
<keyword evidence="5 14" id="KW-0235">DNA replication</keyword>
<feature type="binding site" evidence="14">
    <location>
        <position position="183"/>
    </location>
    <ligand>
        <name>NAD(+)</name>
        <dbReference type="ChEBI" id="CHEBI:57540"/>
    </ligand>
</feature>
<evidence type="ECO:0000256" key="1">
    <source>
        <dbReference type="ARBA" id="ARBA00004067"/>
    </source>
</evidence>
<evidence type="ECO:0000313" key="17">
    <source>
        <dbReference type="Proteomes" id="UP000034855"/>
    </source>
</evidence>